<dbReference type="Proteomes" id="UP000054248">
    <property type="component" value="Unassembled WGS sequence"/>
</dbReference>
<reference evidence="3" key="2">
    <citation type="submission" date="2015-01" db="EMBL/GenBank/DDBJ databases">
        <title>Evolutionary Origins and Diversification of the Mycorrhizal Mutualists.</title>
        <authorList>
            <consortium name="DOE Joint Genome Institute"/>
            <consortium name="Mycorrhizal Genomics Consortium"/>
            <person name="Kohler A."/>
            <person name="Kuo A."/>
            <person name="Nagy L.G."/>
            <person name="Floudas D."/>
            <person name="Copeland A."/>
            <person name="Barry K.W."/>
            <person name="Cichocki N."/>
            <person name="Veneault-Fourrey C."/>
            <person name="LaButti K."/>
            <person name="Lindquist E.A."/>
            <person name="Lipzen A."/>
            <person name="Lundell T."/>
            <person name="Morin E."/>
            <person name="Murat C."/>
            <person name="Riley R."/>
            <person name="Ohm R."/>
            <person name="Sun H."/>
            <person name="Tunlid A."/>
            <person name="Henrissat B."/>
            <person name="Grigoriev I.V."/>
            <person name="Hibbett D.S."/>
            <person name="Martin F."/>
        </authorList>
    </citation>
    <scope>NUCLEOTIDE SEQUENCE [LARGE SCALE GENOMIC DNA]</scope>
    <source>
        <strain evidence="3">MUT 4182</strain>
    </source>
</reference>
<sequence length="834" mass="94444">METMENGEVSATRTNLHEIDEQESDPPSEDEYQLGDPFSVEDMGAEFVFSQPTAQASALPTPREQAQNPVDGIPAFQDEDVEPRRLVAPVREVFEGAGEVLSQNPSQYESWKRMSMKGSSPYEPFKSHIDYSVAKWAKELGPGDTALSKLLEIPGVVEALGLSWRNSRQLNQIIDHHLPNLASWMQLEFKLEGTEQVIECFYRDPLECIESLYGNPAWADVLHIAPERHYTDETMATRMYNEMYTGNWWWRQQAKLGAGATVVPVIVSSDKTSLKVLSTGKEAYPAYLTIGNIPKSIRRKPSMHAQLLFAYLPTDQFTGTTLSKEQIRLAKNRAFHFAMKRIFETLKSAGKDGVELESGDGKVRHCYPILAVYVADYPEQCLVTCTRYTHCPLCHVDPGQLGEYGESEKRSQKETMRKLDEASLAATKAVANSILREAGITDTPDPFFSDLPFTNINRAITPDILHQLYQGLIKHLTGWIGRIIGPKELDLRFARLPPNHALRIFKDGISAFSRLSGNEHRQIAKQLLGCIVGRAPPRIVRASRALLDFLYIAQFETHTTRSLEKLEHALKDFHENKQAFVDTNAREAEDFDFPKLHSLLHYAPQIREFGTTDNYNTENTERLHIDLAKDAYRATNRKDILPQMVLWLERKEKIFAFSSYIEWRLGVAATRAVQKKVSAKTYTDYHWITLSKTPSVKHATLAQIAQTHGAPNLQHALESFVSMRQRYLGVPRTPLPSSLILSIWYHFKISNLHLDQLAILDNSDESVHASPRRTPQRSQKVLPARFDTVLVNEMWDGRDVGLRGYRIARVRAVFALQSEVTEAVFGSADTVHTA</sequence>
<feature type="compositionally biased region" description="Acidic residues" evidence="1">
    <location>
        <begin position="20"/>
        <end position="33"/>
    </location>
</feature>
<evidence type="ECO:0000313" key="2">
    <source>
        <dbReference type="EMBL" id="KIO24385.1"/>
    </source>
</evidence>
<dbReference type="EMBL" id="KN823062">
    <property type="protein sequence ID" value="KIO24385.1"/>
    <property type="molecule type" value="Genomic_DNA"/>
</dbReference>
<organism evidence="2 3">
    <name type="scientific">Tulasnella calospora MUT 4182</name>
    <dbReference type="NCBI Taxonomy" id="1051891"/>
    <lineage>
        <taxon>Eukaryota</taxon>
        <taxon>Fungi</taxon>
        <taxon>Dikarya</taxon>
        <taxon>Basidiomycota</taxon>
        <taxon>Agaricomycotina</taxon>
        <taxon>Agaricomycetes</taxon>
        <taxon>Cantharellales</taxon>
        <taxon>Tulasnellaceae</taxon>
        <taxon>Tulasnella</taxon>
    </lineage>
</organism>
<dbReference type="OrthoDB" id="2576233at2759"/>
<gene>
    <name evidence="2" type="ORF">M407DRAFT_26197</name>
</gene>
<evidence type="ECO:0000313" key="3">
    <source>
        <dbReference type="Proteomes" id="UP000054248"/>
    </source>
</evidence>
<dbReference type="InterPro" id="IPR041078">
    <property type="entry name" value="Plavaka"/>
</dbReference>
<accession>A0A0C3Q5G2</accession>
<proteinExistence type="predicted"/>
<feature type="region of interest" description="Disordered" evidence="1">
    <location>
        <begin position="1"/>
        <end position="37"/>
    </location>
</feature>
<name>A0A0C3Q5G2_9AGAM</name>
<keyword evidence="3" id="KW-1185">Reference proteome</keyword>
<dbReference type="Pfam" id="PF18759">
    <property type="entry name" value="Plavaka"/>
    <property type="match status" value="1"/>
</dbReference>
<protein>
    <submittedName>
        <fullName evidence="2">Uncharacterized protein</fullName>
    </submittedName>
</protein>
<evidence type="ECO:0000256" key="1">
    <source>
        <dbReference type="SAM" id="MobiDB-lite"/>
    </source>
</evidence>
<reference evidence="2 3" key="1">
    <citation type="submission" date="2014-04" db="EMBL/GenBank/DDBJ databases">
        <authorList>
            <consortium name="DOE Joint Genome Institute"/>
            <person name="Kuo A."/>
            <person name="Girlanda M."/>
            <person name="Perotto S."/>
            <person name="Kohler A."/>
            <person name="Nagy L.G."/>
            <person name="Floudas D."/>
            <person name="Copeland A."/>
            <person name="Barry K.W."/>
            <person name="Cichocki N."/>
            <person name="Veneault-Fourrey C."/>
            <person name="LaButti K."/>
            <person name="Lindquist E.A."/>
            <person name="Lipzen A."/>
            <person name="Lundell T."/>
            <person name="Morin E."/>
            <person name="Murat C."/>
            <person name="Sun H."/>
            <person name="Tunlid A."/>
            <person name="Henrissat B."/>
            <person name="Grigoriev I.V."/>
            <person name="Hibbett D.S."/>
            <person name="Martin F."/>
            <person name="Nordberg H.P."/>
            <person name="Cantor M.N."/>
            <person name="Hua S.X."/>
        </authorList>
    </citation>
    <scope>NUCLEOTIDE SEQUENCE [LARGE SCALE GENOMIC DNA]</scope>
    <source>
        <strain evidence="2 3">MUT 4182</strain>
    </source>
</reference>
<dbReference type="AlphaFoldDB" id="A0A0C3Q5G2"/>
<dbReference type="HOGENOM" id="CLU_006344_4_3_1"/>
<dbReference type="STRING" id="1051891.A0A0C3Q5G2"/>